<dbReference type="Proteomes" id="UP000197904">
    <property type="component" value="Unassembled WGS sequence"/>
</dbReference>
<reference evidence="2 5" key="2">
    <citation type="submission" date="2021-05" db="EMBL/GenBank/DDBJ databases">
        <title>Complete Genome Sequence of Stenotrophomonas pavanii strain Y.</title>
        <authorList>
            <person name="Dohra H."/>
            <person name="Mohad Din A.R.J."/>
            <person name="Suzuki K."/>
            <person name="Fatma A."/>
            <person name="Honjyo M."/>
            <person name="Nishimura T."/>
            <person name="Moriuch R."/>
            <person name="Masuda K."/>
            <person name="Minoura A."/>
            <person name="Tashiro Y."/>
            <person name="Futamata H."/>
        </authorList>
    </citation>
    <scope>NUCLEOTIDE SEQUENCE [LARGE SCALE GENOMIC DNA]</scope>
    <source>
        <strain evidence="2">Berkeley</strain>
        <strain evidence="5">Y</strain>
    </source>
</reference>
<dbReference type="EMBL" id="AP024684">
    <property type="protein sequence ID" value="BCX44151.1"/>
    <property type="molecule type" value="Genomic_DNA"/>
</dbReference>
<feature type="transmembrane region" description="Helical" evidence="1">
    <location>
        <begin position="66"/>
        <end position="86"/>
    </location>
</feature>
<evidence type="ECO:0000313" key="2">
    <source>
        <dbReference type="EMBL" id="BCX44151.1"/>
    </source>
</evidence>
<keyword evidence="1" id="KW-0812">Transmembrane</keyword>
<name>A0A2D0AP75_9GAMM</name>
<dbReference type="AlphaFoldDB" id="A0A2D0AP75"/>
<feature type="transmembrane region" description="Helical" evidence="1">
    <location>
        <begin position="35"/>
        <end position="54"/>
    </location>
</feature>
<accession>A0A2D0AP75</accession>
<evidence type="ECO:0000313" key="5">
    <source>
        <dbReference type="Proteomes" id="UP000825066"/>
    </source>
</evidence>
<evidence type="ECO:0000313" key="4">
    <source>
        <dbReference type="Proteomes" id="UP000197904"/>
    </source>
</evidence>
<dbReference type="Proteomes" id="UP000825066">
    <property type="component" value="Chromosome"/>
</dbReference>
<dbReference type="RefSeq" id="WP_049467113.1">
    <property type="nucleotide sequence ID" value="NZ_AP024684.1"/>
</dbReference>
<sequence length="88" mass="9607">MHVLMVMLGGVLLLGVFALFGRLWSVGTSQLPTALLAFVATWLLVTVANLWVGVSKAGYALREELPILLLVFTVPALLAALLYWRLAR</sequence>
<dbReference type="EMBL" id="NIXP01000153">
    <property type="protein sequence ID" value="OWR26571.1"/>
    <property type="molecule type" value="Genomic_DNA"/>
</dbReference>
<evidence type="ECO:0008006" key="6">
    <source>
        <dbReference type="Google" id="ProtNLM"/>
    </source>
</evidence>
<keyword evidence="1" id="KW-0472">Membrane</keyword>
<protein>
    <recommendedName>
        <fullName evidence="6">Transmembrane protein</fullName>
    </recommendedName>
</protein>
<evidence type="ECO:0000313" key="3">
    <source>
        <dbReference type="EMBL" id="OWR26571.1"/>
    </source>
</evidence>
<organism evidence="3 4">
    <name type="scientific">Stenotrophomonas pavanii</name>
    <dbReference type="NCBI Taxonomy" id="487698"/>
    <lineage>
        <taxon>Bacteria</taxon>
        <taxon>Pseudomonadati</taxon>
        <taxon>Pseudomonadota</taxon>
        <taxon>Gammaproteobacteria</taxon>
        <taxon>Lysobacterales</taxon>
        <taxon>Lysobacteraceae</taxon>
        <taxon>Stenotrophomonas</taxon>
    </lineage>
</organism>
<reference evidence="3 4" key="1">
    <citation type="submission" date="2017-06" db="EMBL/GenBank/DDBJ databases">
        <authorList>
            <person name="Kim H.J."/>
            <person name="Triplett B.A."/>
        </authorList>
    </citation>
    <scope>NUCLEOTIDE SEQUENCE [LARGE SCALE GENOMIC DNA]</scope>
    <source>
        <strain evidence="3 4">S18795</strain>
    </source>
</reference>
<proteinExistence type="predicted"/>
<evidence type="ECO:0000256" key="1">
    <source>
        <dbReference type="SAM" id="Phobius"/>
    </source>
</evidence>
<gene>
    <name evidence="3" type="ORF">CEE55_21630</name>
    <name evidence="2" type="ORF">STNY_R23500</name>
</gene>
<keyword evidence="5" id="KW-1185">Reference proteome</keyword>
<keyword evidence="1" id="KW-1133">Transmembrane helix</keyword>